<dbReference type="PANTHER" id="PTHR31889">
    <property type="entry name" value="FUCOSYLTRANSFERASE 2-RELATED"/>
    <property type="match status" value="1"/>
</dbReference>
<dbReference type="AlphaFoldDB" id="A0ABD1Z8E3"/>
<keyword evidence="4" id="KW-0325">Glycoprotein</keyword>
<comment type="function">
    <text evidence="6">May be involved in cell wall biosynthesis.</text>
</comment>
<name>A0ABD1Z8E3_9MARC</name>
<evidence type="ECO:0000256" key="4">
    <source>
        <dbReference type="ARBA" id="ARBA00023180"/>
    </source>
</evidence>
<reference evidence="8 9" key="1">
    <citation type="submission" date="2024-09" db="EMBL/GenBank/DDBJ databases">
        <title>Chromosome-scale assembly of Riccia fluitans.</title>
        <authorList>
            <person name="Paukszto L."/>
            <person name="Sawicki J."/>
            <person name="Karawczyk K."/>
            <person name="Piernik-Szablinska J."/>
            <person name="Szczecinska M."/>
            <person name="Mazdziarz M."/>
        </authorList>
    </citation>
    <scope>NUCLEOTIDE SEQUENCE [LARGE SCALE GENOMIC DNA]</scope>
    <source>
        <strain evidence="8">Rf_01</strain>
        <tissue evidence="8">Aerial parts of the thallus</tissue>
    </source>
</reference>
<dbReference type="EC" id="2.4.1.-" evidence="6"/>
<evidence type="ECO:0000313" key="8">
    <source>
        <dbReference type="EMBL" id="KAL2642572.1"/>
    </source>
</evidence>
<dbReference type="Proteomes" id="UP001605036">
    <property type="component" value="Unassembled WGS sequence"/>
</dbReference>
<dbReference type="GO" id="GO:0032580">
    <property type="term" value="C:Golgi cisterna membrane"/>
    <property type="evidence" value="ECO:0007669"/>
    <property type="project" value="UniProtKB-SubCell"/>
</dbReference>
<comment type="similarity">
    <text evidence="1 6">Belongs to the glycosyltransferase 37 family.</text>
</comment>
<keyword evidence="2 6" id="KW-0328">Glycosyltransferase</keyword>
<accession>A0ABD1Z8E3</accession>
<dbReference type="Pfam" id="PF03254">
    <property type="entry name" value="XG_FTase"/>
    <property type="match status" value="1"/>
</dbReference>
<comment type="caution">
    <text evidence="8">The sequence shown here is derived from an EMBL/GenBank/DDBJ whole genome shotgun (WGS) entry which is preliminary data.</text>
</comment>
<dbReference type="GO" id="GO:0071555">
    <property type="term" value="P:cell wall organization"/>
    <property type="evidence" value="ECO:0007669"/>
    <property type="project" value="UniProtKB-UniRule"/>
</dbReference>
<gene>
    <name evidence="8" type="ORF">R1flu_010159</name>
</gene>
<keyword evidence="9" id="KW-1185">Reference proteome</keyword>
<organism evidence="8 9">
    <name type="scientific">Riccia fluitans</name>
    <dbReference type="NCBI Taxonomy" id="41844"/>
    <lineage>
        <taxon>Eukaryota</taxon>
        <taxon>Viridiplantae</taxon>
        <taxon>Streptophyta</taxon>
        <taxon>Embryophyta</taxon>
        <taxon>Marchantiophyta</taxon>
        <taxon>Marchantiopsida</taxon>
        <taxon>Marchantiidae</taxon>
        <taxon>Marchantiales</taxon>
        <taxon>Ricciaceae</taxon>
        <taxon>Riccia</taxon>
    </lineage>
</organism>
<evidence type="ECO:0000313" key="9">
    <source>
        <dbReference type="Proteomes" id="UP001605036"/>
    </source>
</evidence>
<comment type="subcellular location">
    <subcellularLocation>
        <location evidence="6">Golgi apparatus</location>
        <location evidence="6">Golgi stack membrane</location>
        <topology evidence="6">Single-pass type II membrane protein</topology>
    </subcellularLocation>
</comment>
<dbReference type="InterPro" id="IPR004938">
    <property type="entry name" value="XG_FTase"/>
</dbReference>
<evidence type="ECO:0000256" key="2">
    <source>
        <dbReference type="ARBA" id="ARBA00022676"/>
    </source>
</evidence>
<evidence type="ECO:0000256" key="6">
    <source>
        <dbReference type="RuleBase" id="RU367004"/>
    </source>
</evidence>
<evidence type="ECO:0000256" key="5">
    <source>
        <dbReference type="ARBA" id="ARBA00023316"/>
    </source>
</evidence>
<sequence>MMASNHTPPMAKQSVAKRVKASLTTTTRTPTIGKVLPLFCLGLFLLPLFIQSSDSVNRFLRARFPSFPSEEELTLENDTSSAPKSQAPPVDPGSIKLPKPVKELVEAIREATRQAWGGDPVPYSDEEKKKWEETNPCRARVELKTLYSQRKHMRDVPDNEQWNLVFEEYGKLHRACTTRVGDLEKYFKSENSSIPACKFVVAETHFGLGNKIYHLSSVFMFAVVTQRIMLIPETTSVPAVVCEPFPGSSWKMKPRFYEQVKKARKTSLQFYDDVDLDMNKTSPLETYASAISNVWKPEPRFWCDTEQNYLTRITWLTIDGCLLWAHKLWAIDMFRPALEALFPDRIVFTRILRSLMLPTNPVWERVLHVNEVYLRNANKQVGIQVRFLNGEKEYTAKNELINDRVTRCVWENKLLPEVCPSKKDPNFNDPKYAKCAEKLTAEDHKHPNITKVLIASLFLGLHDHLNDIYLRHEATTTKESVGLIQLTHEKIQGSGVEVDSQALVEMISLSMSDVLIVTPSSTFGGVAQAYGGLIPWFIEYAKKKGEPDQCEKGLGIEPCFLGANIHYSCKYDPPGYQDVPDLYPYFKSCLFIDVGDGYGMQMVPDKREDHDFSIH</sequence>
<dbReference type="PANTHER" id="PTHR31889:SF86">
    <property type="entry name" value="FUCOSYLTRANSFERASE"/>
    <property type="match status" value="1"/>
</dbReference>
<feature type="region of interest" description="Disordered" evidence="7">
    <location>
        <begin position="70"/>
        <end position="96"/>
    </location>
</feature>
<protein>
    <recommendedName>
        <fullName evidence="6">Fucosyltransferase</fullName>
        <ecNumber evidence="6">2.4.1.-</ecNumber>
    </recommendedName>
</protein>
<evidence type="ECO:0000256" key="1">
    <source>
        <dbReference type="ARBA" id="ARBA00010481"/>
    </source>
</evidence>
<dbReference type="EMBL" id="JBHFFA010000002">
    <property type="protein sequence ID" value="KAL2642572.1"/>
    <property type="molecule type" value="Genomic_DNA"/>
</dbReference>
<dbReference type="GO" id="GO:0016757">
    <property type="term" value="F:glycosyltransferase activity"/>
    <property type="evidence" value="ECO:0007669"/>
    <property type="project" value="UniProtKB-KW"/>
</dbReference>
<evidence type="ECO:0000256" key="7">
    <source>
        <dbReference type="SAM" id="MobiDB-lite"/>
    </source>
</evidence>
<keyword evidence="5 6" id="KW-0961">Cell wall biogenesis/degradation</keyword>
<evidence type="ECO:0000256" key="3">
    <source>
        <dbReference type="ARBA" id="ARBA00022679"/>
    </source>
</evidence>
<keyword evidence="6" id="KW-0333">Golgi apparatus</keyword>
<proteinExistence type="inferred from homology"/>
<keyword evidence="3 6" id="KW-0808">Transferase</keyword>